<dbReference type="AlphaFoldDB" id="A0A2N6P0W7"/>
<dbReference type="EMBL" id="MRVG01000001">
    <property type="protein sequence ID" value="PMB73169.1"/>
    <property type="molecule type" value="Genomic_DNA"/>
</dbReference>
<organism evidence="1 2">
    <name type="scientific">Beauveria bassiana</name>
    <name type="common">White muscardine disease fungus</name>
    <name type="synonym">Tritirachium shiotae</name>
    <dbReference type="NCBI Taxonomy" id="176275"/>
    <lineage>
        <taxon>Eukaryota</taxon>
        <taxon>Fungi</taxon>
        <taxon>Dikarya</taxon>
        <taxon>Ascomycota</taxon>
        <taxon>Pezizomycotina</taxon>
        <taxon>Sordariomycetes</taxon>
        <taxon>Hypocreomycetidae</taxon>
        <taxon>Hypocreales</taxon>
        <taxon>Cordycipitaceae</taxon>
        <taxon>Beauveria</taxon>
    </lineage>
</organism>
<evidence type="ECO:0000313" key="1">
    <source>
        <dbReference type="EMBL" id="PMB73169.1"/>
    </source>
</evidence>
<proteinExistence type="predicted"/>
<evidence type="ECO:0000313" key="2">
    <source>
        <dbReference type="Proteomes" id="UP000235728"/>
    </source>
</evidence>
<comment type="caution">
    <text evidence="1">The sequence shown here is derived from an EMBL/GenBank/DDBJ whole genome shotgun (WGS) entry which is preliminary data.</text>
</comment>
<reference evidence="1 2" key="1">
    <citation type="journal article" date="2016" name="Appl. Microbiol. Biotechnol.">
        <title>Characterization of T-DNA insertion mutants with decreased virulence in the entomopathogenic fungus Beauveria bassiana JEF-007.</title>
        <authorList>
            <person name="Kim S."/>
            <person name="Lee S.J."/>
            <person name="Nai Y.S."/>
            <person name="Yu J.S."/>
            <person name="Lee M.R."/>
            <person name="Yang Y.T."/>
            <person name="Kim J.S."/>
        </authorList>
    </citation>
    <scope>NUCLEOTIDE SEQUENCE [LARGE SCALE GENOMIC DNA]</scope>
    <source>
        <strain evidence="1 2">JEF-007</strain>
    </source>
</reference>
<sequence length="128" mass="14273">MVLWQSLVHSYALPVLSAGAPREVPALGGFTMRVQTLEFCYARANPHGRERAMTGSTISQELLSAGDRQASLCRGASPHCLQDAKQRRKNCLSQTPPHRISKGWEHGYSPHFAIYFFASIIHGWHNQS</sequence>
<name>A0A2N6P0W7_BEABA</name>
<gene>
    <name evidence="1" type="ORF">BM221_000589</name>
</gene>
<dbReference type="Proteomes" id="UP000235728">
    <property type="component" value="Unassembled WGS sequence"/>
</dbReference>
<accession>A0A2N6P0W7</accession>
<protein>
    <submittedName>
        <fullName evidence="1">Uncharacterized protein</fullName>
    </submittedName>
</protein>